<gene>
    <name evidence="2" type="ORF">CTER_1517</name>
</gene>
<feature type="domain" description="Wadjet protein JetD C-terminal" evidence="1">
    <location>
        <begin position="247"/>
        <end position="394"/>
    </location>
</feature>
<dbReference type="PATRIC" id="fig|1195236.3.peg.1843"/>
<reference evidence="2 3" key="1">
    <citation type="journal article" date="2013" name="Genome Announc.">
        <title>Draft Genome Sequence of the Cellulolytic, Mesophilic, Anaerobic Bacterium Clostridium termitidis Strain CT1112 (DSM 5398).</title>
        <authorList>
            <person name="Lal S."/>
            <person name="Ramachandran U."/>
            <person name="Zhang X."/>
            <person name="Munir R."/>
            <person name="Sparling R."/>
            <person name="Levin D.B."/>
        </authorList>
    </citation>
    <scope>NUCLEOTIDE SEQUENCE [LARGE SCALE GENOMIC DNA]</scope>
    <source>
        <strain evidence="2 3">CT1112</strain>
    </source>
</reference>
<dbReference type="Pfam" id="PF09983">
    <property type="entry name" value="JetD_C"/>
    <property type="match status" value="1"/>
</dbReference>
<organism evidence="2 3">
    <name type="scientific">Ruminiclostridium cellobioparum subsp. termitidis CT1112</name>
    <dbReference type="NCBI Taxonomy" id="1195236"/>
    <lineage>
        <taxon>Bacteria</taxon>
        <taxon>Bacillati</taxon>
        <taxon>Bacillota</taxon>
        <taxon>Clostridia</taxon>
        <taxon>Eubacteriales</taxon>
        <taxon>Oscillospiraceae</taxon>
        <taxon>Ruminiclostridium</taxon>
    </lineage>
</organism>
<name>S0FVQ9_RUMCE</name>
<comment type="caution">
    <text evidence="2">The sequence shown here is derived from an EMBL/GenBank/DDBJ whole genome shotgun (WGS) entry which is preliminary data.</text>
</comment>
<evidence type="ECO:0000313" key="3">
    <source>
        <dbReference type="Proteomes" id="UP000014155"/>
    </source>
</evidence>
<keyword evidence="3" id="KW-1185">Reference proteome</keyword>
<evidence type="ECO:0000259" key="1">
    <source>
        <dbReference type="Pfam" id="PF09983"/>
    </source>
</evidence>
<dbReference type="AlphaFoldDB" id="S0FVQ9"/>
<dbReference type="eggNOG" id="COG4924">
    <property type="taxonomic scope" value="Bacteria"/>
</dbReference>
<accession>S0FVQ9</accession>
<protein>
    <recommendedName>
        <fullName evidence="1">Wadjet protein JetD C-terminal domain-containing protein</fullName>
    </recommendedName>
</protein>
<dbReference type="STRING" id="1195236.CTER_1517"/>
<dbReference type="RefSeq" id="WP_004624909.1">
    <property type="nucleotide sequence ID" value="NZ_AORV01000026.1"/>
</dbReference>
<proteinExistence type="predicted"/>
<dbReference type="Proteomes" id="UP000014155">
    <property type="component" value="Unassembled WGS sequence"/>
</dbReference>
<evidence type="ECO:0000313" key="2">
    <source>
        <dbReference type="EMBL" id="EMS72648.1"/>
    </source>
</evidence>
<sequence length="402" mass="47044">MRDYYKLILNGFIEIYERRELYINRQENVRVVQVVPEKEFKEYTDRYNHESYREINAAIEKIVREGLAEAVCNASGKYLKIKLVASKIDEIYEILKKKPIPLLCEKMRKTLLKVDFHGNKLIMDFCKDQWALMEECKDIPYGIGYDNEQLAKVVRTLQAIMDLKQETYVRNFSTALYRDSKEFQKNMRNTIQSILYDYSDIVVEKERVLEMYNLFDNPTYVMIKGNAVIEIGTTKIILSEIDGGIAIPNAALKNIINCKICTDKVITVENLTTFHDTDEKKGVTIYLGGFHNETKQRLLELIYLQNGEVKYFHKGDLDVYGFAILENLKEKTGIPFEPLEMDIETLKKFYQCGLYKKLTSADKRAMKLNNLIKYKDVFDFMILHDCKVEQESVKALMLICKE</sequence>
<dbReference type="InterPro" id="IPR024534">
    <property type="entry name" value="JetD_C"/>
</dbReference>
<dbReference type="EMBL" id="AORV01000026">
    <property type="protein sequence ID" value="EMS72648.1"/>
    <property type="molecule type" value="Genomic_DNA"/>
</dbReference>